<sequence>MEVENNSKNTEAQPQPNKVESAGASSNALGRYENQASSQAAQRKEEGLDKIASESSPTKAITALNLNSDERKHDSNQFEEEESGDDTPLVPVHDNDDHLEDDIRGEAKFLVDHELKDKLLDLEWVSRYPWAIRKLLTIHGQGHEVEKSKIGNIIAALDEDTLEEARTGDPSSDAQLVEEEIERSHEKRRIMAKASANPRRSSLTMNESSKEEKAVIVNTVYEGIDNDNLDANLARRVLKWIENDCETALGLFGAQISEIERYSKGPVYAIDNDPTDNAEGGQIPANTNEDERLDPAYDDERDGGDTLSEAEDRLYRQGSMSPFQSASQSEHQSDIVRGSSIKIQLESSPEGDTHQPISTDSAQTTIDNELGAPGPDHDPPIPKNDTDFHISMAFTPPTVSTEAECAIITARHISEVQRLFNSQQRRRDRSERQHVREDTASTRLAVRCRNASRDAQEQTELQDRYEREIAEVWNRERQKCEVAPLSDVKDLHGQIDNTAPRQRKPRARNSTEWQDPTQWPTRDDDFPDEINRNFANADRRKDRECNPWKQVGNASSEKSKTKEEDPQQRINEETTVRSLKDLTFKVFDDDGWTEETRPRISPYPSSSIAYPSLAAQAYFEKLDAKRSARRALATTHLCNAHANTPPEPRPPNPFNTPLAFRRDLSASTSR</sequence>
<name>A0A9P4NI95_9PEZI</name>
<feature type="compositionally biased region" description="Polar residues" evidence="1">
    <location>
        <begin position="198"/>
        <end position="207"/>
    </location>
</feature>
<comment type="caution">
    <text evidence="2">The sequence shown here is derived from an EMBL/GenBank/DDBJ whole genome shotgun (WGS) entry which is preliminary data.</text>
</comment>
<feature type="compositionally biased region" description="Basic and acidic residues" evidence="1">
    <location>
        <begin position="375"/>
        <end position="388"/>
    </location>
</feature>
<dbReference type="EMBL" id="MU007092">
    <property type="protein sequence ID" value="KAF2422173.1"/>
    <property type="molecule type" value="Genomic_DNA"/>
</dbReference>
<proteinExistence type="predicted"/>
<feature type="region of interest" description="Disordered" evidence="1">
    <location>
        <begin position="491"/>
        <end position="570"/>
    </location>
</feature>
<feature type="region of interest" description="Disordered" evidence="1">
    <location>
        <begin position="267"/>
        <end position="306"/>
    </location>
</feature>
<feature type="region of interest" description="Disordered" evidence="1">
    <location>
        <begin position="183"/>
        <end position="207"/>
    </location>
</feature>
<reference evidence="2" key="1">
    <citation type="journal article" date="2020" name="Stud. Mycol.">
        <title>101 Dothideomycetes genomes: a test case for predicting lifestyles and emergence of pathogens.</title>
        <authorList>
            <person name="Haridas S."/>
            <person name="Albert R."/>
            <person name="Binder M."/>
            <person name="Bloem J."/>
            <person name="Labutti K."/>
            <person name="Salamov A."/>
            <person name="Andreopoulos B."/>
            <person name="Baker S."/>
            <person name="Barry K."/>
            <person name="Bills G."/>
            <person name="Bluhm B."/>
            <person name="Cannon C."/>
            <person name="Castanera R."/>
            <person name="Culley D."/>
            <person name="Daum C."/>
            <person name="Ezra D."/>
            <person name="Gonzalez J."/>
            <person name="Henrissat B."/>
            <person name="Kuo A."/>
            <person name="Liang C."/>
            <person name="Lipzen A."/>
            <person name="Lutzoni F."/>
            <person name="Magnuson J."/>
            <person name="Mondo S."/>
            <person name="Nolan M."/>
            <person name="Ohm R."/>
            <person name="Pangilinan J."/>
            <person name="Park H.-J."/>
            <person name="Ramirez L."/>
            <person name="Alfaro M."/>
            <person name="Sun H."/>
            <person name="Tritt A."/>
            <person name="Yoshinaga Y."/>
            <person name="Zwiers L.-H."/>
            <person name="Turgeon B."/>
            <person name="Goodwin S."/>
            <person name="Spatafora J."/>
            <person name="Crous P."/>
            <person name="Grigoriev I."/>
        </authorList>
    </citation>
    <scope>NUCLEOTIDE SEQUENCE</scope>
    <source>
        <strain evidence="2">CBS 130266</strain>
    </source>
</reference>
<feature type="compositionally biased region" description="Basic and acidic residues" evidence="1">
    <location>
        <begin position="42"/>
        <end position="52"/>
    </location>
</feature>
<feature type="compositionally biased region" description="Basic and acidic residues" evidence="1">
    <location>
        <begin position="537"/>
        <end position="546"/>
    </location>
</feature>
<gene>
    <name evidence="2" type="ORF">EJ08DRAFT_701720</name>
</gene>
<organism evidence="2 3">
    <name type="scientific">Tothia fuscella</name>
    <dbReference type="NCBI Taxonomy" id="1048955"/>
    <lineage>
        <taxon>Eukaryota</taxon>
        <taxon>Fungi</taxon>
        <taxon>Dikarya</taxon>
        <taxon>Ascomycota</taxon>
        <taxon>Pezizomycotina</taxon>
        <taxon>Dothideomycetes</taxon>
        <taxon>Pleosporomycetidae</taxon>
        <taxon>Venturiales</taxon>
        <taxon>Cylindrosympodiaceae</taxon>
        <taxon>Tothia</taxon>
    </lineage>
</organism>
<feature type="region of interest" description="Disordered" evidence="1">
    <location>
        <begin position="365"/>
        <end position="390"/>
    </location>
</feature>
<feature type="compositionally biased region" description="Polar residues" evidence="1">
    <location>
        <begin position="1"/>
        <end position="41"/>
    </location>
</feature>
<evidence type="ECO:0000256" key="1">
    <source>
        <dbReference type="SAM" id="MobiDB-lite"/>
    </source>
</evidence>
<feature type="region of interest" description="Disordered" evidence="1">
    <location>
        <begin position="637"/>
        <end position="670"/>
    </location>
</feature>
<feature type="compositionally biased region" description="Polar residues" evidence="1">
    <location>
        <begin position="508"/>
        <end position="520"/>
    </location>
</feature>
<evidence type="ECO:0000313" key="2">
    <source>
        <dbReference type="EMBL" id="KAF2422173.1"/>
    </source>
</evidence>
<feature type="region of interest" description="Disordered" evidence="1">
    <location>
        <begin position="420"/>
        <end position="443"/>
    </location>
</feature>
<evidence type="ECO:0000313" key="3">
    <source>
        <dbReference type="Proteomes" id="UP000800235"/>
    </source>
</evidence>
<protein>
    <submittedName>
        <fullName evidence="2">Uncharacterized protein</fullName>
    </submittedName>
</protein>
<dbReference type="Proteomes" id="UP000800235">
    <property type="component" value="Unassembled WGS sequence"/>
</dbReference>
<feature type="region of interest" description="Disordered" evidence="1">
    <location>
        <begin position="1"/>
        <end position="99"/>
    </location>
</feature>
<dbReference type="AlphaFoldDB" id="A0A9P4NI95"/>
<feature type="compositionally biased region" description="Basic and acidic residues" evidence="1">
    <location>
        <begin position="557"/>
        <end position="570"/>
    </location>
</feature>
<keyword evidence="3" id="KW-1185">Reference proteome</keyword>
<accession>A0A9P4NI95</accession>
<feature type="compositionally biased region" description="Basic and acidic residues" evidence="1">
    <location>
        <begin position="428"/>
        <end position="440"/>
    </location>
</feature>
<feature type="compositionally biased region" description="Polar residues" evidence="1">
    <location>
        <begin position="53"/>
        <end position="67"/>
    </location>
</feature>
<feature type="compositionally biased region" description="Pro residues" evidence="1">
    <location>
        <begin position="645"/>
        <end position="654"/>
    </location>
</feature>